<evidence type="ECO:0008006" key="3">
    <source>
        <dbReference type="Google" id="ProtNLM"/>
    </source>
</evidence>
<name>A0A2P5XAY8_GOSBA</name>
<gene>
    <name evidence="1" type="ORF">GOBAR_AA20187</name>
</gene>
<dbReference type="OrthoDB" id="10410243at2759"/>
<evidence type="ECO:0000313" key="1">
    <source>
        <dbReference type="EMBL" id="PPS00484.1"/>
    </source>
</evidence>
<dbReference type="Proteomes" id="UP000239757">
    <property type="component" value="Unassembled WGS sequence"/>
</dbReference>
<reference evidence="1 2" key="1">
    <citation type="submission" date="2015-01" db="EMBL/GenBank/DDBJ databases">
        <title>Genome of allotetraploid Gossypium barbadense reveals genomic plasticity and fiber elongation in cotton evolution.</title>
        <authorList>
            <person name="Chen X."/>
            <person name="Liu X."/>
            <person name="Zhao B."/>
            <person name="Zheng H."/>
            <person name="Hu Y."/>
            <person name="Lu G."/>
            <person name="Yang C."/>
            <person name="Chen J."/>
            <person name="Shan C."/>
            <person name="Zhang L."/>
            <person name="Zhou Y."/>
            <person name="Wang L."/>
            <person name="Guo W."/>
            <person name="Bai Y."/>
            <person name="Ruan J."/>
            <person name="Shangguan X."/>
            <person name="Mao Y."/>
            <person name="Jiang J."/>
            <person name="Zhu Y."/>
            <person name="Lei J."/>
            <person name="Kang H."/>
            <person name="Chen S."/>
            <person name="He X."/>
            <person name="Wang R."/>
            <person name="Wang Y."/>
            <person name="Chen J."/>
            <person name="Wang L."/>
            <person name="Yu S."/>
            <person name="Wang B."/>
            <person name="Wei J."/>
            <person name="Song S."/>
            <person name="Lu X."/>
            <person name="Gao Z."/>
            <person name="Gu W."/>
            <person name="Deng X."/>
            <person name="Ma D."/>
            <person name="Wang S."/>
            <person name="Liang W."/>
            <person name="Fang L."/>
            <person name="Cai C."/>
            <person name="Zhu X."/>
            <person name="Zhou B."/>
            <person name="Zhang Y."/>
            <person name="Chen Z."/>
            <person name="Xu S."/>
            <person name="Zhu R."/>
            <person name="Wang S."/>
            <person name="Zhang T."/>
            <person name="Zhao G."/>
        </authorList>
    </citation>
    <scope>NUCLEOTIDE SEQUENCE [LARGE SCALE GENOMIC DNA]</scope>
    <source>
        <strain evidence="2">cv. Xinhai21</strain>
        <tissue evidence="1">Leaf</tissue>
    </source>
</reference>
<evidence type="ECO:0000313" key="2">
    <source>
        <dbReference type="Proteomes" id="UP000239757"/>
    </source>
</evidence>
<protein>
    <recommendedName>
        <fullName evidence="3">Transposase MuDR plant domain-containing protein</fullName>
    </recommendedName>
</protein>
<dbReference type="EMBL" id="KZ665292">
    <property type="protein sequence ID" value="PPS00484.1"/>
    <property type="molecule type" value="Genomic_DNA"/>
</dbReference>
<dbReference type="AlphaFoldDB" id="A0A2P5XAY8"/>
<sequence>MDDDQPKGKYMKALLEIWGMLTCHSFTTDFTHSFMLVNDGYCVTDLIDSLRGENLGGNIDVNNVEIELVRHEECVYHEKPGKSTIVERVYEVDDEDDNAERVTNIESVDTLLFDVVCLSENEDEEIRGVKSKLKQYKQKKTSNIGNDLEDLYSPNAIVNDGVETARIEGHLKVSDGVLNDGFSKGMDSDDPGDYDSDVQSDDEFSVRRSVGQKYDANCILPIWELGMRFKSNKKFKEAVTKYAFAKGVCKESG</sequence>
<accession>A0A2P5XAY8</accession>
<proteinExistence type="predicted"/>
<organism evidence="1 2">
    <name type="scientific">Gossypium barbadense</name>
    <name type="common">Sea Island cotton</name>
    <name type="synonym">Hibiscus barbadensis</name>
    <dbReference type="NCBI Taxonomy" id="3634"/>
    <lineage>
        <taxon>Eukaryota</taxon>
        <taxon>Viridiplantae</taxon>
        <taxon>Streptophyta</taxon>
        <taxon>Embryophyta</taxon>
        <taxon>Tracheophyta</taxon>
        <taxon>Spermatophyta</taxon>
        <taxon>Magnoliopsida</taxon>
        <taxon>eudicotyledons</taxon>
        <taxon>Gunneridae</taxon>
        <taxon>Pentapetalae</taxon>
        <taxon>rosids</taxon>
        <taxon>malvids</taxon>
        <taxon>Malvales</taxon>
        <taxon>Malvaceae</taxon>
        <taxon>Malvoideae</taxon>
        <taxon>Gossypium</taxon>
    </lineage>
</organism>